<gene>
    <name evidence="4" type="ORF">EKG38_07755</name>
</gene>
<dbReference type="Gene3D" id="3.10.490.10">
    <property type="entry name" value="Gamma-glutamyl cyclotransferase-like"/>
    <property type="match status" value="1"/>
</dbReference>
<dbReference type="PANTHER" id="PTHR12935">
    <property type="entry name" value="GAMMA-GLUTAMYLCYCLOTRANSFERASE"/>
    <property type="match status" value="1"/>
</dbReference>
<dbReference type="Proteomes" id="UP000267448">
    <property type="component" value="Unassembled WGS sequence"/>
</dbReference>
<feature type="binding site" evidence="3">
    <location>
        <position position="120"/>
    </location>
    <ligand>
        <name>substrate</name>
    </ligand>
</feature>
<evidence type="ECO:0000256" key="1">
    <source>
        <dbReference type="ARBA" id="ARBA00023239"/>
    </source>
</evidence>
<dbReference type="CDD" id="cd06661">
    <property type="entry name" value="GGCT_like"/>
    <property type="match status" value="1"/>
</dbReference>
<protein>
    <submittedName>
        <fullName evidence="4">Gamma-glutamylcyclotransferase</fullName>
    </submittedName>
</protein>
<dbReference type="EMBL" id="RXNU01000003">
    <property type="protein sequence ID" value="RTR39686.1"/>
    <property type="molecule type" value="Genomic_DNA"/>
</dbReference>
<dbReference type="GO" id="GO:0003839">
    <property type="term" value="F:gamma-glutamylcyclotransferase activity"/>
    <property type="evidence" value="ECO:0007669"/>
    <property type="project" value="InterPro"/>
</dbReference>
<comment type="caution">
    <text evidence="4">The sequence shown here is derived from an EMBL/GenBank/DDBJ whole genome shotgun (WGS) entry which is preliminary data.</text>
</comment>
<evidence type="ECO:0000256" key="2">
    <source>
        <dbReference type="PIRSR" id="PIRSR617939-1"/>
    </source>
</evidence>
<dbReference type="InterPro" id="IPR036568">
    <property type="entry name" value="GGCT-like_sf"/>
</dbReference>
<organism evidence="4 5">
    <name type="scientific">Shewanella canadensis</name>
    <dbReference type="NCBI Taxonomy" id="271096"/>
    <lineage>
        <taxon>Bacteria</taxon>
        <taxon>Pseudomonadati</taxon>
        <taxon>Pseudomonadota</taxon>
        <taxon>Gammaproteobacteria</taxon>
        <taxon>Alteromonadales</taxon>
        <taxon>Shewanellaceae</taxon>
        <taxon>Shewanella</taxon>
    </lineage>
</organism>
<dbReference type="OrthoDB" id="5401862at2"/>
<evidence type="ECO:0000313" key="4">
    <source>
        <dbReference type="EMBL" id="RTR39686.1"/>
    </source>
</evidence>
<name>A0A3S0J7P3_9GAMM</name>
<keyword evidence="4" id="KW-0808">Transferase</keyword>
<dbReference type="InterPro" id="IPR017939">
    <property type="entry name" value="G-Glutamylcylcotransferase"/>
</dbReference>
<dbReference type="SUPFAM" id="SSF110857">
    <property type="entry name" value="Gamma-glutamyl cyclotransferase-like"/>
    <property type="match status" value="1"/>
</dbReference>
<dbReference type="AlphaFoldDB" id="A0A3S0J7P3"/>
<reference evidence="4 5" key="1">
    <citation type="submission" date="2018-12" db="EMBL/GenBank/DDBJ databases">
        <authorList>
            <person name="Yu L."/>
        </authorList>
    </citation>
    <scope>NUCLEOTIDE SEQUENCE [LARGE SCALE GENOMIC DNA]</scope>
    <source>
        <strain evidence="4 5">HAW-EB2</strain>
    </source>
</reference>
<sequence length="171" mass="19291">MKYFAYSSNMSLLRLRQRVPSVEKVGVFVLKAHELRFHKIGKDGSGKCDAFRTNNIDDVVIGAIFEINEDEKEALDRAEGLGYGYGEKTVNVQNDAGDIFEVFTYCATKTDSSLQPFSWYLNHVVIGAKETNVPTQYLAVIESIECIEDPDKNRDSEQRAIYHLQSLQLGS</sequence>
<keyword evidence="1" id="KW-0456">Lyase</keyword>
<feature type="binding site" evidence="3">
    <location>
        <begin position="3"/>
        <end position="8"/>
    </location>
    <ligand>
        <name>substrate</name>
    </ligand>
</feature>
<accession>A0A3S0J7P3</accession>
<evidence type="ECO:0000313" key="5">
    <source>
        <dbReference type="Proteomes" id="UP000267448"/>
    </source>
</evidence>
<proteinExistence type="predicted"/>
<dbReference type="RefSeq" id="WP_126519699.1">
    <property type="nucleotide sequence ID" value="NZ_RXNU01000003.1"/>
</dbReference>
<keyword evidence="5" id="KW-1185">Reference proteome</keyword>
<dbReference type="PANTHER" id="PTHR12935:SF0">
    <property type="entry name" value="GAMMA-GLUTAMYLCYCLOTRANSFERASE"/>
    <property type="match status" value="1"/>
</dbReference>
<dbReference type="GO" id="GO:0016740">
    <property type="term" value="F:transferase activity"/>
    <property type="evidence" value="ECO:0007669"/>
    <property type="project" value="UniProtKB-KW"/>
</dbReference>
<dbReference type="InterPro" id="IPR013024">
    <property type="entry name" value="GGCT-like"/>
</dbReference>
<evidence type="ECO:0000256" key="3">
    <source>
        <dbReference type="PIRSR" id="PIRSR617939-2"/>
    </source>
</evidence>
<feature type="active site" description="Proton acceptor" evidence="2">
    <location>
        <position position="79"/>
    </location>
</feature>
<dbReference type="Pfam" id="PF13772">
    <property type="entry name" value="AIG2_2"/>
    <property type="match status" value="1"/>
</dbReference>